<reference evidence="1" key="2">
    <citation type="journal article" date="2023" name="IMA Fungus">
        <title>Comparative genomic study of the Penicillium genus elucidates a diverse pangenome and 15 lateral gene transfer events.</title>
        <authorList>
            <person name="Petersen C."/>
            <person name="Sorensen T."/>
            <person name="Nielsen M.R."/>
            <person name="Sondergaard T.E."/>
            <person name="Sorensen J.L."/>
            <person name="Fitzpatrick D.A."/>
            <person name="Frisvad J.C."/>
            <person name="Nielsen K.L."/>
        </authorList>
    </citation>
    <scope>NUCLEOTIDE SEQUENCE</scope>
    <source>
        <strain evidence="1">IBT 16849</strain>
    </source>
</reference>
<dbReference type="EMBL" id="JAPQKP010000001">
    <property type="protein sequence ID" value="KAJ5211011.1"/>
    <property type="molecule type" value="Genomic_DNA"/>
</dbReference>
<evidence type="ECO:0000313" key="1">
    <source>
        <dbReference type="EMBL" id="KAJ5211011.1"/>
    </source>
</evidence>
<comment type="caution">
    <text evidence="1">The sequence shown here is derived from an EMBL/GenBank/DDBJ whole genome shotgun (WGS) entry which is preliminary data.</text>
</comment>
<protein>
    <submittedName>
        <fullName evidence="1">Uncharacterized protein</fullName>
    </submittedName>
</protein>
<evidence type="ECO:0000313" key="2">
    <source>
        <dbReference type="Proteomes" id="UP001150879"/>
    </source>
</evidence>
<sequence>MVMPISSSSIQDHQGPYYAVNDPTKARITGNNNPGKHTQMFTQFYAADIERQPRRLKGKTIGFVVHAHCWTLFDRVEGLGFNNTNLAKLVRICRNYWRKSEWWGISVTYPLSVSQSPLIVPAIQQAMESAKTDYDHPTSGLDILPLELRVLISEFICPITDYTMSDVQNLRNMLLGFGWELPKWFWRVRLDERLFFELGIYSEDPSADWKLRLELMSLVADRSRLGSSGLANRERIIGIMLALKDAYTK</sequence>
<accession>A0A9W9T6F4</accession>
<reference evidence="1" key="1">
    <citation type="submission" date="2022-11" db="EMBL/GenBank/DDBJ databases">
        <authorList>
            <person name="Petersen C."/>
        </authorList>
    </citation>
    <scope>NUCLEOTIDE SEQUENCE</scope>
    <source>
        <strain evidence="1">IBT 16849</strain>
    </source>
</reference>
<dbReference type="OrthoDB" id="4524525at2759"/>
<proteinExistence type="predicted"/>
<keyword evidence="2" id="KW-1185">Reference proteome</keyword>
<dbReference type="AlphaFoldDB" id="A0A9W9T6F4"/>
<organism evidence="1 2">
    <name type="scientific">Penicillium cf. griseofulvum</name>
    <dbReference type="NCBI Taxonomy" id="2972120"/>
    <lineage>
        <taxon>Eukaryota</taxon>
        <taxon>Fungi</taxon>
        <taxon>Dikarya</taxon>
        <taxon>Ascomycota</taxon>
        <taxon>Pezizomycotina</taxon>
        <taxon>Eurotiomycetes</taxon>
        <taxon>Eurotiomycetidae</taxon>
        <taxon>Eurotiales</taxon>
        <taxon>Aspergillaceae</taxon>
        <taxon>Penicillium</taxon>
    </lineage>
</organism>
<gene>
    <name evidence="1" type="ORF">N7472_001150</name>
</gene>
<dbReference type="Proteomes" id="UP001150879">
    <property type="component" value="Unassembled WGS sequence"/>
</dbReference>
<name>A0A9W9T6F4_9EURO</name>